<dbReference type="OrthoDB" id="2745898at2759"/>
<reference evidence="1" key="1">
    <citation type="journal article" date="2019" name="Environ. Microbiol.">
        <title>Fungal ecological strategies reflected in gene transcription - a case study of two litter decomposers.</title>
        <authorList>
            <person name="Barbi F."/>
            <person name="Kohler A."/>
            <person name="Barry K."/>
            <person name="Baskaran P."/>
            <person name="Daum C."/>
            <person name="Fauchery L."/>
            <person name="Ihrmark K."/>
            <person name="Kuo A."/>
            <person name="LaButti K."/>
            <person name="Lipzen A."/>
            <person name="Morin E."/>
            <person name="Grigoriev I.V."/>
            <person name="Henrissat B."/>
            <person name="Lindahl B."/>
            <person name="Martin F."/>
        </authorList>
    </citation>
    <scope>NUCLEOTIDE SEQUENCE</scope>
    <source>
        <strain evidence="1">JB14</strain>
    </source>
</reference>
<proteinExistence type="predicted"/>
<dbReference type="AlphaFoldDB" id="A0A6A4HSI3"/>
<organism evidence="1 2">
    <name type="scientific">Gymnopus androsaceus JB14</name>
    <dbReference type="NCBI Taxonomy" id="1447944"/>
    <lineage>
        <taxon>Eukaryota</taxon>
        <taxon>Fungi</taxon>
        <taxon>Dikarya</taxon>
        <taxon>Basidiomycota</taxon>
        <taxon>Agaricomycotina</taxon>
        <taxon>Agaricomycetes</taxon>
        <taxon>Agaricomycetidae</taxon>
        <taxon>Agaricales</taxon>
        <taxon>Marasmiineae</taxon>
        <taxon>Omphalotaceae</taxon>
        <taxon>Gymnopus</taxon>
    </lineage>
</organism>
<dbReference type="Proteomes" id="UP000799118">
    <property type="component" value="Unassembled WGS sequence"/>
</dbReference>
<dbReference type="SUPFAM" id="SSF52047">
    <property type="entry name" value="RNI-like"/>
    <property type="match status" value="1"/>
</dbReference>
<evidence type="ECO:0000313" key="2">
    <source>
        <dbReference type="Proteomes" id="UP000799118"/>
    </source>
</evidence>
<dbReference type="EMBL" id="ML769450">
    <property type="protein sequence ID" value="KAE9401086.1"/>
    <property type="molecule type" value="Genomic_DNA"/>
</dbReference>
<name>A0A6A4HSI3_9AGAR</name>
<gene>
    <name evidence="1" type="ORF">BT96DRAFT_617916</name>
</gene>
<evidence type="ECO:0000313" key="1">
    <source>
        <dbReference type="EMBL" id="KAE9401086.1"/>
    </source>
</evidence>
<sequence length="204" mass="22994">MRRFEPHSTAMSPSAFPAELYDKIIDELAPSKDELSVCSLVSHSWAPRSRTHMFRNVNYTACPSPEKTSSKRAEDFQRYLANSTIASYARHLSLTLTNSDKNAEIPHASRLVNLQSLTIHGSNTIIYSVNDRALTRLLSFIRHNANLERFSLESVVIDPSAFDVFIGCIAIRAPRLQSLHLNSIVGPDWITDAWNRRRAAARTI</sequence>
<protein>
    <recommendedName>
        <fullName evidence="3">F-box domain-containing protein</fullName>
    </recommendedName>
</protein>
<keyword evidence="2" id="KW-1185">Reference proteome</keyword>
<evidence type="ECO:0008006" key="3">
    <source>
        <dbReference type="Google" id="ProtNLM"/>
    </source>
</evidence>
<accession>A0A6A4HSI3</accession>